<dbReference type="Pfam" id="PF13287">
    <property type="entry name" value="Fn3_assoc"/>
    <property type="match status" value="1"/>
</dbReference>
<dbReference type="InterPro" id="IPR015882">
    <property type="entry name" value="HEX_bac_N"/>
</dbReference>
<dbReference type="SUPFAM" id="SSF55545">
    <property type="entry name" value="beta-N-acetylhexosaminidase-like domain"/>
    <property type="match status" value="1"/>
</dbReference>
<dbReference type="Proteomes" id="UP000664034">
    <property type="component" value="Unassembled WGS sequence"/>
</dbReference>
<comment type="catalytic activity">
    <reaction evidence="1">
        <text>Hydrolysis of terminal non-reducing N-acetyl-D-hexosamine residues in N-acetyl-beta-D-hexosaminides.</text>
        <dbReference type="EC" id="3.2.1.52"/>
    </reaction>
</comment>
<dbReference type="GO" id="GO:0016020">
    <property type="term" value="C:membrane"/>
    <property type="evidence" value="ECO:0007669"/>
    <property type="project" value="TreeGrafter"/>
</dbReference>
<evidence type="ECO:0000256" key="2">
    <source>
        <dbReference type="ARBA" id="ARBA00006285"/>
    </source>
</evidence>
<dbReference type="InterPro" id="IPR029018">
    <property type="entry name" value="Hex-like_dom2"/>
</dbReference>
<dbReference type="InterPro" id="IPR017853">
    <property type="entry name" value="GH"/>
</dbReference>
<reference evidence="10" key="1">
    <citation type="submission" date="2021-03" db="EMBL/GenBank/DDBJ databases">
        <title>Fibrella sp. HMF5335 genome sequencing and assembly.</title>
        <authorList>
            <person name="Kang H."/>
            <person name="Kim H."/>
            <person name="Bae S."/>
            <person name="Joh K."/>
        </authorList>
    </citation>
    <scope>NUCLEOTIDE SEQUENCE</scope>
    <source>
        <strain evidence="10">HMF5335</strain>
    </source>
</reference>
<dbReference type="PANTHER" id="PTHR22600">
    <property type="entry name" value="BETA-HEXOSAMINIDASE"/>
    <property type="match status" value="1"/>
</dbReference>
<dbReference type="InterPro" id="IPR025705">
    <property type="entry name" value="Beta_hexosaminidase_sua/sub"/>
</dbReference>
<evidence type="ECO:0000313" key="11">
    <source>
        <dbReference type="Proteomes" id="UP000664034"/>
    </source>
</evidence>
<keyword evidence="4" id="KW-0378">Hydrolase</keyword>
<evidence type="ECO:0000256" key="5">
    <source>
        <dbReference type="ARBA" id="ARBA00023295"/>
    </source>
</evidence>
<dbReference type="AlphaFoldDB" id="A0A939GHI4"/>
<dbReference type="EMBL" id="JAFMYV010000009">
    <property type="protein sequence ID" value="MBO0938431.1"/>
    <property type="molecule type" value="Genomic_DNA"/>
</dbReference>
<keyword evidence="11" id="KW-1185">Reference proteome</keyword>
<organism evidence="10 11">
    <name type="scientific">Fibrella rubiginis</name>
    <dbReference type="NCBI Taxonomy" id="2817060"/>
    <lineage>
        <taxon>Bacteria</taxon>
        <taxon>Pseudomonadati</taxon>
        <taxon>Bacteroidota</taxon>
        <taxon>Cytophagia</taxon>
        <taxon>Cytophagales</taxon>
        <taxon>Spirosomataceae</taxon>
        <taxon>Fibrella</taxon>
    </lineage>
</organism>
<comment type="similarity">
    <text evidence="2">Belongs to the glycosyl hydrolase 20 family.</text>
</comment>
<dbReference type="GO" id="GO:0030203">
    <property type="term" value="P:glycosaminoglycan metabolic process"/>
    <property type="evidence" value="ECO:0007669"/>
    <property type="project" value="TreeGrafter"/>
</dbReference>
<evidence type="ECO:0000256" key="1">
    <source>
        <dbReference type="ARBA" id="ARBA00001231"/>
    </source>
</evidence>
<gene>
    <name evidence="10" type="ORF">J2I47_17905</name>
</gene>
<dbReference type="Gene3D" id="3.20.20.80">
    <property type="entry name" value="Glycosidases"/>
    <property type="match status" value="1"/>
</dbReference>
<evidence type="ECO:0000256" key="6">
    <source>
        <dbReference type="PIRSR" id="PIRSR625705-1"/>
    </source>
</evidence>
<evidence type="ECO:0000259" key="9">
    <source>
        <dbReference type="Pfam" id="PF02838"/>
    </source>
</evidence>
<dbReference type="InterPro" id="IPR015883">
    <property type="entry name" value="Glyco_hydro_20_cat"/>
</dbReference>
<feature type="active site" description="Proton donor" evidence="6">
    <location>
        <position position="346"/>
    </location>
</feature>
<protein>
    <recommendedName>
        <fullName evidence="3">beta-N-acetylhexosaminidase</fullName>
        <ecNumber evidence="3">3.2.1.52</ecNumber>
    </recommendedName>
</protein>
<evidence type="ECO:0000256" key="3">
    <source>
        <dbReference type="ARBA" id="ARBA00012663"/>
    </source>
</evidence>
<dbReference type="InterPro" id="IPR026876">
    <property type="entry name" value="Fn3_assoc_repeat"/>
</dbReference>
<keyword evidence="7" id="KW-0732">Signal</keyword>
<feature type="signal peptide" evidence="7">
    <location>
        <begin position="1"/>
        <end position="18"/>
    </location>
</feature>
<feature type="chain" id="PRO_5036930908" description="beta-N-acetylhexosaminidase" evidence="7">
    <location>
        <begin position="19"/>
        <end position="631"/>
    </location>
</feature>
<evidence type="ECO:0000313" key="10">
    <source>
        <dbReference type="EMBL" id="MBO0938431.1"/>
    </source>
</evidence>
<dbReference type="GO" id="GO:0005975">
    <property type="term" value="P:carbohydrate metabolic process"/>
    <property type="evidence" value="ECO:0007669"/>
    <property type="project" value="InterPro"/>
</dbReference>
<dbReference type="GO" id="GO:0004563">
    <property type="term" value="F:beta-N-acetylhexosaminidase activity"/>
    <property type="evidence" value="ECO:0007669"/>
    <property type="project" value="UniProtKB-EC"/>
</dbReference>
<dbReference type="Pfam" id="PF00728">
    <property type="entry name" value="Glyco_hydro_20"/>
    <property type="match status" value="1"/>
</dbReference>
<dbReference type="EC" id="3.2.1.52" evidence="3"/>
<dbReference type="PANTHER" id="PTHR22600:SF57">
    <property type="entry name" value="BETA-N-ACETYLHEXOSAMINIDASE"/>
    <property type="match status" value="1"/>
</dbReference>
<dbReference type="PRINTS" id="PR00738">
    <property type="entry name" value="GLHYDRLASE20"/>
</dbReference>
<dbReference type="Pfam" id="PF02838">
    <property type="entry name" value="Glyco_hydro_20b"/>
    <property type="match status" value="1"/>
</dbReference>
<evidence type="ECO:0000256" key="4">
    <source>
        <dbReference type="ARBA" id="ARBA00022801"/>
    </source>
</evidence>
<evidence type="ECO:0000259" key="8">
    <source>
        <dbReference type="Pfam" id="PF00728"/>
    </source>
</evidence>
<dbReference type="CDD" id="cd06563">
    <property type="entry name" value="GH20_chitobiase-like"/>
    <property type="match status" value="1"/>
</dbReference>
<comment type="caution">
    <text evidence="10">The sequence shown here is derived from an EMBL/GenBank/DDBJ whole genome shotgun (WGS) entry which is preliminary data.</text>
</comment>
<name>A0A939GHI4_9BACT</name>
<evidence type="ECO:0000256" key="7">
    <source>
        <dbReference type="SAM" id="SignalP"/>
    </source>
</evidence>
<sequence>MRLRLFICLFLLATVTLAQSPIQLIPQPVSVVPQAVGFTLNKATTIVYSSPELAPLAARLSAQLTRPTGLTLAHRMAKTPPATGAISLQLNATPDAQLGREGYRLRSSAKGVTITANTEAGIFYGTQSLAQLANPATGKTNQAIPGVQVVDYPRFAWRGVMLDVSRTFFPKADVLRYIDELAQLKINTFHWHLADDNGWRIEIKLLPRLTSVGAWRVPRDGHFGERANPKPGEPATYGGFYTQDDIREVVRYAQARNITIVPEIDVPGHSMAALAAYPNLSCSKDTSVRVNPGTEFSEWYADGTFKMLIDNTLNPSDENVYVFLDKVFGEVAGLFPGQYIHAGGDECYKGYWEKDPACQALMKANNFQHMEDLQGYFMKRVEKIIQSKGKKLIGWDEIIESHDPNAQLSKDAAVMSWHGVKQGIDAAKMGYKVVMTPAPFTYIDYMQSDPTLEPRIYASLRLKTCYEFEPVPDGVDSTLILGGQGNLWSEQLSTFAHAEYMSFPRVWALSETFWTPKSRRSWAGFIPRLETQMRRAEAAGINYARAAYDPIVSTTNADNKLTLTLDCEIPGSEIYYSLDDTMPGRYSLRYTQPIIVPEGNVTLRTITYRNGQPSGRQITLKRDELVKRAKK</sequence>
<keyword evidence="5" id="KW-0326">Glycosidase</keyword>
<proteinExistence type="inferred from homology"/>
<dbReference type="Gene3D" id="3.30.379.10">
    <property type="entry name" value="Chitobiase/beta-hexosaminidase domain 2-like"/>
    <property type="match status" value="1"/>
</dbReference>
<accession>A0A939GHI4</accession>
<dbReference type="SUPFAM" id="SSF51445">
    <property type="entry name" value="(Trans)glycosidases"/>
    <property type="match status" value="1"/>
</dbReference>
<feature type="domain" description="Beta-hexosaminidase bacterial type N-terminal" evidence="9">
    <location>
        <begin position="22"/>
        <end position="152"/>
    </location>
</feature>
<feature type="domain" description="Glycoside hydrolase family 20 catalytic" evidence="8">
    <location>
        <begin position="155"/>
        <end position="516"/>
    </location>
</feature>